<protein>
    <recommendedName>
        <fullName evidence="4">Tubby C-terminal domain-containing protein</fullName>
    </recommendedName>
</protein>
<evidence type="ECO:0000256" key="3">
    <source>
        <dbReference type="ARBA" id="ARBA00022490"/>
    </source>
</evidence>
<dbReference type="InterPro" id="IPR018066">
    <property type="entry name" value="Tubby_C_CS"/>
</dbReference>
<dbReference type="PANTHER" id="PTHR16517:SF7">
    <property type="entry name" value="PROTEIN KING TUBBY"/>
    <property type="match status" value="1"/>
</dbReference>
<dbReference type="PANTHER" id="PTHR16517">
    <property type="entry name" value="TUBBY-RELATED"/>
    <property type="match status" value="1"/>
</dbReference>
<dbReference type="Pfam" id="PF01167">
    <property type="entry name" value="Tub"/>
    <property type="match status" value="1"/>
</dbReference>
<dbReference type="PRINTS" id="PR01573">
    <property type="entry name" value="SUPERTUBBY"/>
</dbReference>
<name>A0A7R9V1Y3_9CHLO</name>
<dbReference type="EMBL" id="HBEC01005464">
    <property type="protein sequence ID" value="CAD8282447.1"/>
    <property type="molecule type" value="Transcribed_RNA"/>
</dbReference>
<dbReference type="SUPFAM" id="SSF54518">
    <property type="entry name" value="Tubby C-terminal domain-like"/>
    <property type="match status" value="1"/>
</dbReference>
<keyword evidence="3" id="KW-0963">Cytoplasm</keyword>
<evidence type="ECO:0000313" key="5">
    <source>
        <dbReference type="EMBL" id="CAD8282447.1"/>
    </source>
</evidence>
<dbReference type="InterPro" id="IPR025659">
    <property type="entry name" value="Tubby-like_C"/>
</dbReference>
<organism evidence="5">
    <name type="scientific">Chlamydomonas euryale</name>
    <dbReference type="NCBI Taxonomy" id="1486919"/>
    <lineage>
        <taxon>Eukaryota</taxon>
        <taxon>Viridiplantae</taxon>
        <taxon>Chlorophyta</taxon>
        <taxon>core chlorophytes</taxon>
        <taxon>Chlorophyceae</taxon>
        <taxon>CS clade</taxon>
        <taxon>Chlamydomonadales</taxon>
        <taxon>Chlamydomonadaceae</taxon>
        <taxon>Chlamydomonas</taxon>
    </lineage>
</organism>
<proteinExistence type="inferred from homology"/>
<dbReference type="Gene3D" id="3.20.90.10">
    <property type="entry name" value="Tubby Protein, Chain A"/>
    <property type="match status" value="1"/>
</dbReference>
<evidence type="ECO:0000256" key="2">
    <source>
        <dbReference type="ARBA" id="ARBA00007129"/>
    </source>
</evidence>
<evidence type="ECO:0000259" key="4">
    <source>
        <dbReference type="Pfam" id="PF01167"/>
    </source>
</evidence>
<accession>A0A7R9V1Y3</accession>
<dbReference type="AlphaFoldDB" id="A0A7R9V1Y3"/>
<gene>
    <name evidence="5" type="ORF">CEUR00632_LOCUS2482</name>
</gene>
<dbReference type="PROSITE" id="PS01200">
    <property type="entry name" value="TUB_1"/>
    <property type="match status" value="1"/>
</dbReference>
<evidence type="ECO:0000256" key="1">
    <source>
        <dbReference type="ARBA" id="ARBA00004496"/>
    </source>
</evidence>
<feature type="domain" description="Tubby C-terminal" evidence="4">
    <location>
        <begin position="14"/>
        <end position="260"/>
    </location>
</feature>
<dbReference type="InterPro" id="IPR000007">
    <property type="entry name" value="Tubby_C"/>
</dbReference>
<comment type="similarity">
    <text evidence="2">Belongs to the TUB family.</text>
</comment>
<comment type="subcellular location">
    <subcellularLocation>
        <location evidence="1">Cytoplasm</location>
    </subcellularLocation>
</comment>
<dbReference type="GO" id="GO:0005737">
    <property type="term" value="C:cytoplasm"/>
    <property type="evidence" value="ECO:0007669"/>
    <property type="project" value="UniProtKB-SubCell"/>
</dbReference>
<reference evidence="5" key="1">
    <citation type="submission" date="2021-01" db="EMBL/GenBank/DDBJ databases">
        <authorList>
            <person name="Corre E."/>
            <person name="Pelletier E."/>
            <person name="Niang G."/>
            <person name="Scheremetjew M."/>
            <person name="Finn R."/>
            <person name="Kale V."/>
            <person name="Holt S."/>
            <person name="Cochrane G."/>
            <person name="Meng A."/>
            <person name="Brown T."/>
            <person name="Cohen L."/>
        </authorList>
    </citation>
    <scope>NUCLEOTIDE SEQUENCE</scope>
    <source>
        <strain evidence="5">CCMP219</strain>
    </source>
</reference>
<sequence length="266" mass="29128">MMASGVESRVEALRRSGPEEDFIRCYMVRKKGLFGGASSFEVYLESGNHFLLAARRRKKTKSASYVISHDVEALTRGSDACVAKLKASSVSGYQYQLWGRDDDVDGAKKGFGRQDMVIDYAMLENGTKGGPRGMQIILPVPESGWQPAAPDGDDSLSALVEAARLKSVPPRLEANIMCLMSKQPRYDADAGSYVLDFQGRVTEASVKNFQLVAWDHNADTTGEQPLVLFGKRGDNLFALDFRYPMSVETAFAVAISSVDSKLCFAV</sequence>